<dbReference type="PANTHER" id="PTHR21373">
    <property type="entry name" value="GLUCOSE REPRESSIBLE PROTEIN MAK10"/>
    <property type="match status" value="1"/>
</dbReference>
<sequence length="536" mass="61165">MMGNRDISTRSSRPNPLTILIDRGDLARTPAKLHGLEYKYRWCRIFQIFVYFLDFPLYDKHAGGNGGVEGQTREREERAALFALLAINISFFSLLAKLSHFHTTQSSMTKLLLNAYHKEHTGNPLCKSVHMYFEREREREKEMGTLLTGHSKLCAKISKHILIWVKDQTYWIASRFLILGFELELYSPNASSSIITFDHPLRLTAPKAYMKLKILVLCKQKGRKKKDSLKELARDYQIPPTVLLLQCQIYLAEGLAMLFQMLASLRSEHKVFPSLGPFNMEHERFIQHFKLLQKASIPDQISYLSYKESTTQARSSNLEMHNCFKDAQRIAKELRSSVSNDQERMAELRRIEQVAEHNGVAINLVCRLRTLDPSLTGCLASGDGPGFGHLSDLVSLLSPSPGFGLQFCVPDFFADGFQIHPQPDISRTGVTPVRGHAEHRVVVKDDCALVFGWMKRGQESCEQSEEQSTIFFKEIFRRMKPYQRAAEVGGHHVEHRPASSFIKEREREALSKSKSLAERIKKEKAGGNFQEVSQMG</sequence>
<feature type="compositionally biased region" description="Basic and acidic residues" evidence="1">
    <location>
        <begin position="512"/>
        <end position="525"/>
    </location>
</feature>
<evidence type="ECO:0000313" key="4">
    <source>
        <dbReference type="EMBL" id="PSS36117.1"/>
    </source>
</evidence>
<dbReference type="STRING" id="1590841.A0A2R6S1G3"/>
<keyword evidence="4" id="KW-0808">Transferase</keyword>
<keyword evidence="2" id="KW-1133">Transmembrane helix</keyword>
<reference evidence="5" key="2">
    <citation type="journal article" date="2018" name="BMC Genomics">
        <title>A manually annotated Actinidia chinensis var. chinensis (kiwifruit) genome highlights the challenges associated with draft genomes and gene prediction in plants.</title>
        <authorList>
            <person name="Pilkington S.M."/>
            <person name="Crowhurst R."/>
            <person name="Hilario E."/>
            <person name="Nardozza S."/>
            <person name="Fraser L."/>
            <person name="Peng Y."/>
            <person name="Gunaseelan K."/>
            <person name="Simpson R."/>
            <person name="Tahir J."/>
            <person name="Deroles S.C."/>
            <person name="Templeton K."/>
            <person name="Luo Z."/>
            <person name="Davy M."/>
            <person name="Cheng C."/>
            <person name="McNeilage M."/>
            <person name="Scaglione D."/>
            <person name="Liu Y."/>
            <person name="Zhang Q."/>
            <person name="Datson P."/>
            <person name="De Silva N."/>
            <person name="Gardiner S.E."/>
            <person name="Bassett H."/>
            <person name="Chagne D."/>
            <person name="McCallum J."/>
            <person name="Dzierzon H."/>
            <person name="Deng C."/>
            <person name="Wang Y.Y."/>
            <person name="Barron L."/>
            <person name="Manako K."/>
            <person name="Bowen J."/>
            <person name="Foster T.M."/>
            <person name="Erridge Z.A."/>
            <person name="Tiffin H."/>
            <person name="Waite C.N."/>
            <person name="Davies K.M."/>
            <person name="Grierson E.P."/>
            <person name="Laing W.A."/>
            <person name="Kirk R."/>
            <person name="Chen X."/>
            <person name="Wood M."/>
            <person name="Montefiori M."/>
            <person name="Brummell D.A."/>
            <person name="Schwinn K.E."/>
            <person name="Catanach A."/>
            <person name="Fullerton C."/>
            <person name="Li D."/>
            <person name="Meiyalaghan S."/>
            <person name="Nieuwenhuizen N."/>
            <person name="Read N."/>
            <person name="Prakash R."/>
            <person name="Hunter D."/>
            <person name="Zhang H."/>
            <person name="McKenzie M."/>
            <person name="Knabel M."/>
            <person name="Harris A."/>
            <person name="Allan A.C."/>
            <person name="Gleave A."/>
            <person name="Chen A."/>
            <person name="Janssen B.J."/>
            <person name="Plunkett B."/>
            <person name="Ampomah-Dwamena C."/>
            <person name="Voogd C."/>
            <person name="Leif D."/>
            <person name="Lafferty D."/>
            <person name="Souleyre E.J.F."/>
            <person name="Varkonyi-Gasic E."/>
            <person name="Gambi F."/>
            <person name="Hanley J."/>
            <person name="Yao J.L."/>
            <person name="Cheung J."/>
            <person name="David K.M."/>
            <person name="Warren B."/>
            <person name="Marsh K."/>
            <person name="Snowden K.C."/>
            <person name="Lin-Wang K."/>
            <person name="Brian L."/>
            <person name="Martinez-Sanchez M."/>
            <person name="Wang M."/>
            <person name="Ileperuma N."/>
            <person name="Macnee N."/>
            <person name="Campin R."/>
            <person name="McAtee P."/>
            <person name="Drummond R.S.M."/>
            <person name="Espley R.V."/>
            <person name="Ireland H.S."/>
            <person name="Wu R."/>
            <person name="Atkinson R.G."/>
            <person name="Karunairetnam S."/>
            <person name="Bulley S."/>
            <person name="Chunkath S."/>
            <person name="Hanley Z."/>
            <person name="Storey R."/>
            <person name="Thrimawithana A.H."/>
            <person name="Thomson S."/>
            <person name="David C."/>
            <person name="Testolin R."/>
            <person name="Huang H."/>
            <person name="Hellens R.P."/>
            <person name="Schaffer R.J."/>
        </authorList>
    </citation>
    <scope>NUCLEOTIDE SEQUENCE [LARGE SCALE GENOMIC DNA]</scope>
    <source>
        <strain evidence="5">cv. Red5</strain>
    </source>
</reference>
<organism evidence="4 5">
    <name type="scientific">Actinidia chinensis var. chinensis</name>
    <name type="common">Chinese soft-hair kiwi</name>
    <dbReference type="NCBI Taxonomy" id="1590841"/>
    <lineage>
        <taxon>Eukaryota</taxon>
        <taxon>Viridiplantae</taxon>
        <taxon>Streptophyta</taxon>
        <taxon>Embryophyta</taxon>
        <taxon>Tracheophyta</taxon>
        <taxon>Spermatophyta</taxon>
        <taxon>Magnoliopsida</taxon>
        <taxon>eudicotyledons</taxon>
        <taxon>Gunneridae</taxon>
        <taxon>Pentapetalae</taxon>
        <taxon>asterids</taxon>
        <taxon>Ericales</taxon>
        <taxon>Actinidiaceae</taxon>
        <taxon>Actinidia</taxon>
    </lineage>
</organism>
<keyword evidence="2" id="KW-0812">Transmembrane</keyword>
<dbReference type="InterPro" id="IPR007244">
    <property type="entry name" value="Naa35_N"/>
</dbReference>
<name>A0A2R6S1G3_ACTCC</name>
<comment type="caution">
    <text evidence="4">The sequence shown here is derived from an EMBL/GenBank/DDBJ whole genome shotgun (WGS) entry which is preliminary data.</text>
</comment>
<dbReference type="InParanoid" id="A0A2R6S1G3"/>
<dbReference type="InterPro" id="IPR057982">
    <property type="entry name" value="TPR_NAA35"/>
</dbReference>
<protein>
    <submittedName>
        <fullName evidence="4">N-alpha-acetyltransferase 35, NatC auxiliary subunit like</fullName>
    </submittedName>
</protein>
<dbReference type="GO" id="GO:0031417">
    <property type="term" value="C:NatC complex"/>
    <property type="evidence" value="ECO:0007669"/>
    <property type="project" value="InterPro"/>
</dbReference>
<keyword evidence="2" id="KW-0472">Membrane</keyword>
<evidence type="ECO:0000259" key="3">
    <source>
        <dbReference type="Pfam" id="PF25789"/>
    </source>
</evidence>
<dbReference type="EMBL" id="NKQK01000001">
    <property type="protein sequence ID" value="PSS36117.1"/>
    <property type="molecule type" value="Genomic_DNA"/>
</dbReference>
<evidence type="ECO:0000256" key="1">
    <source>
        <dbReference type="SAM" id="MobiDB-lite"/>
    </source>
</evidence>
<proteinExistence type="predicted"/>
<gene>
    <name evidence="4" type="ORF">CEY00_Acc00659</name>
</gene>
<feature type="domain" description="NAA35-like TPR repeats" evidence="3">
    <location>
        <begin position="134"/>
        <end position="373"/>
    </location>
</feature>
<dbReference type="OrthoDB" id="269405at2759"/>
<feature type="transmembrane region" description="Helical" evidence="2">
    <location>
        <begin position="79"/>
        <end position="98"/>
    </location>
</feature>
<feature type="region of interest" description="Disordered" evidence="1">
    <location>
        <begin position="512"/>
        <end position="536"/>
    </location>
</feature>
<accession>A0A2R6S1G3</accession>
<dbReference type="GO" id="GO:0016740">
    <property type="term" value="F:transferase activity"/>
    <property type="evidence" value="ECO:0007669"/>
    <property type="project" value="UniProtKB-KW"/>
</dbReference>
<dbReference type="Gramene" id="PSS36117">
    <property type="protein sequence ID" value="PSS36117"/>
    <property type="gene ID" value="CEY00_Acc00659"/>
</dbReference>
<reference evidence="4 5" key="1">
    <citation type="submission" date="2017-07" db="EMBL/GenBank/DDBJ databases">
        <title>An improved, manually edited Actinidia chinensis var. chinensis (kiwifruit) genome highlights the challenges associated with draft genomes and gene prediction in plants.</title>
        <authorList>
            <person name="Pilkington S."/>
            <person name="Crowhurst R."/>
            <person name="Hilario E."/>
            <person name="Nardozza S."/>
            <person name="Fraser L."/>
            <person name="Peng Y."/>
            <person name="Gunaseelan K."/>
            <person name="Simpson R."/>
            <person name="Tahir J."/>
            <person name="Deroles S."/>
            <person name="Templeton K."/>
            <person name="Luo Z."/>
            <person name="Davy M."/>
            <person name="Cheng C."/>
            <person name="Mcneilage M."/>
            <person name="Scaglione D."/>
            <person name="Liu Y."/>
            <person name="Zhang Q."/>
            <person name="Datson P."/>
            <person name="De Silva N."/>
            <person name="Gardiner S."/>
            <person name="Bassett H."/>
            <person name="Chagne D."/>
            <person name="Mccallum J."/>
            <person name="Dzierzon H."/>
            <person name="Deng C."/>
            <person name="Wang Y.-Y."/>
            <person name="Barron N."/>
            <person name="Manako K."/>
            <person name="Bowen J."/>
            <person name="Foster T."/>
            <person name="Erridge Z."/>
            <person name="Tiffin H."/>
            <person name="Waite C."/>
            <person name="Davies K."/>
            <person name="Grierson E."/>
            <person name="Laing W."/>
            <person name="Kirk R."/>
            <person name="Chen X."/>
            <person name="Wood M."/>
            <person name="Montefiori M."/>
            <person name="Brummell D."/>
            <person name="Schwinn K."/>
            <person name="Catanach A."/>
            <person name="Fullerton C."/>
            <person name="Li D."/>
            <person name="Meiyalaghan S."/>
            <person name="Nieuwenhuizen N."/>
            <person name="Read N."/>
            <person name="Prakash R."/>
            <person name="Hunter D."/>
            <person name="Zhang H."/>
            <person name="Mckenzie M."/>
            <person name="Knabel M."/>
            <person name="Harris A."/>
            <person name="Allan A."/>
            <person name="Chen A."/>
            <person name="Janssen B."/>
            <person name="Plunkett B."/>
            <person name="Dwamena C."/>
            <person name="Voogd C."/>
            <person name="Leif D."/>
            <person name="Lafferty D."/>
            <person name="Souleyre E."/>
            <person name="Varkonyi-Gasic E."/>
            <person name="Gambi F."/>
            <person name="Hanley J."/>
            <person name="Yao J.-L."/>
            <person name="Cheung J."/>
            <person name="David K."/>
            <person name="Warren B."/>
            <person name="Marsh K."/>
            <person name="Snowden K."/>
            <person name="Lin-Wang K."/>
            <person name="Brian L."/>
            <person name="Martinez-Sanchez M."/>
            <person name="Wang M."/>
            <person name="Ileperuma N."/>
            <person name="Macnee N."/>
            <person name="Campin R."/>
            <person name="Mcatee P."/>
            <person name="Drummond R."/>
            <person name="Espley R."/>
            <person name="Ireland H."/>
            <person name="Wu R."/>
            <person name="Atkinson R."/>
            <person name="Karunairetnam S."/>
            <person name="Bulley S."/>
            <person name="Chunkath S."/>
            <person name="Hanley Z."/>
            <person name="Storey R."/>
            <person name="Thrimawithana A."/>
            <person name="Thomson S."/>
            <person name="David C."/>
            <person name="Testolin R."/>
        </authorList>
    </citation>
    <scope>NUCLEOTIDE SEQUENCE [LARGE SCALE GENOMIC DNA]</scope>
    <source>
        <strain evidence="5">cv. Red5</strain>
        <tissue evidence="4">Young leaf</tissue>
    </source>
</reference>
<dbReference type="Proteomes" id="UP000241394">
    <property type="component" value="Chromosome LG1"/>
</dbReference>
<keyword evidence="5" id="KW-1185">Reference proteome</keyword>
<evidence type="ECO:0000313" key="5">
    <source>
        <dbReference type="Proteomes" id="UP000241394"/>
    </source>
</evidence>
<dbReference type="Pfam" id="PF25789">
    <property type="entry name" value="TPR_NAA35"/>
    <property type="match status" value="1"/>
</dbReference>
<dbReference type="PANTHER" id="PTHR21373:SF0">
    <property type="entry name" value="N-ALPHA-ACETYLTRANSFERASE 35, NATC AUXILIARY SUBUNIT"/>
    <property type="match status" value="1"/>
</dbReference>
<evidence type="ECO:0000256" key="2">
    <source>
        <dbReference type="SAM" id="Phobius"/>
    </source>
</evidence>
<dbReference type="AlphaFoldDB" id="A0A2R6S1G3"/>